<proteinExistence type="predicted"/>
<organism evidence="1 2">
    <name type="scientific">Aquabacter spiritensis</name>
    <dbReference type="NCBI Taxonomy" id="933073"/>
    <lineage>
        <taxon>Bacteria</taxon>
        <taxon>Pseudomonadati</taxon>
        <taxon>Pseudomonadota</taxon>
        <taxon>Alphaproteobacteria</taxon>
        <taxon>Hyphomicrobiales</taxon>
        <taxon>Xanthobacteraceae</taxon>
        <taxon>Aquabacter</taxon>
    </lineage>
</organism>
<name>A0A4R3LV51_9HYPH</name>
<keyword evidence="2" id="KW-1185">Reference proteome</keyword>
<dbReference type="OrthoDB" id="8449815at2"/>
<dbReference type="AlphaFoldDB" id="A0A4R3LV51"/>
<gene>
    <name evidence="1" type="ORF">EDC64_10989</name>
</gene>
<dbReference type="RefSeq" id="WP_132032590.1">
    <property type="nucleotide sequence ID" value="NZ_SMAI01000009.1"/>
</dbReference>
<accession>A0A4R3LV51</accession>
<evidence type="ECO:0000313" key="1">
    <source>
        <dbReference type="EMBL" id="TCT03539.1"/>
    </source>
</evidence>
<evidence type="ECO:0000313" key="2">
    <source>
        <dbReference type="Proteomes" id="UP000294664"/>
    </source>
</evidence>
<protein>
    <submittedName>
        <fullName evidence="1">Uncharacterized protein</fullName>
    </submittedName>
</protein>
<dbReference type="Proteomes" id="UP000294664">
    <property type="component" value="Unassembled WGS sequence"/>
</dbReference>
<comment type="caution">
    <text evidence="1">The sequence shown here is derived from an EMBL/GenBank/DDBJ whole genome shotgun (WGS) entry which is preliminary data.</text>
</comment>
<reference evidence="1 2" key="1">
    <citation type="submission" date="2019-03" db="EMBL/GenBank/DDBJ databases">
        <title>Genomic Encyclopedia of Type Strains, Phase IV (KMG-IV): sequencing the most valuable type-strain genomes for metagenomic binning, comparative biology and taxonomic classification.</title>
        <authorList>
            <person name="Goeker M."/>
        </authorList>
    </citation>
    <scope>NUCLEOTIDE SEQUENCE [LARGE SCALE GENOMIC DNA]</scope>
    <source>
        <strain evidence="1 2">DSM 9035</strain>
    </source>
</reference>
<sequence length="114" mass="12413">MPNALLIISGDRQVTVPHIFAGQTVFSTPVCIAVICSHAQEGMTTITLGRAATVNPGHNPSFDDFLETPGRRVIVATVEAETILEMIVPDRRTRVRIWVNHPVWADSVAIGIEV</sequence>
<dbReference type="EMBL" id="SMAI01000009">
    <property type="protein sequence ID" value="TCT03539.1"/>
    <property type="molecule type" value="Genomic_DNA"/>
</dbReference>